<dbReference type="EMBL" id="QFYR01000001">
    <property type="protein sequence ID" value="RAK57451.1"/>
    <property type="molecule type" value="Genomic_DNA"/>
</dbReference>
<sequence>MPFGTRLLLSAAIGSLIIFIALAPSGPRIYRLALNAQPHLPDLKLFAHLPLAIQLHILGALGAILLGAALMWLRKGRILHRAGGWTWVGLVALVAGSSMFIRGANGGGLSILHLLTGWTLITLPLAVLWAKRHQVQRHRRAMMGLFYGGFVINLAFAFIPGRTMWQLFFG</sequence>
<name>A0A328AT60_9CAUL</name>
<evidence type="ECO:0000313" key="2">
    <source>
        <dbReference type="EMBL" id="RAK57451.1"/>
    </source>
</evidence>
<reference evidence="3" key="1">
    <citation type="submission" date="2018-05" db="EMBL/GenBank/DDBJ databases">
        <authorList>
            <person name="Li X."/>
        </authorList>
    </citation>
    <scope>NUCLEOTIDE SEQUENCE [LARGE SCALE GENOMIC DNA]</scope>
    <source>
        <strain evidence="3">YIM 73061</strain>
    </source>
</reference>
<feature type="transmembrane region" description="Helical" evidence="1">
    <location>
        <begin position="141"/>
        <end position="159"/>
    </location>
</feature>
<evidence type="ECO:0008006" key="4">
    <source>
        <dbReference type="Google" id="ProtNLM"/>
    </source>
</evidence>
<dbReference type="AlphaFoldDB" id="A0A328AT60"/>
<feature type="transmembrane region" description="Helical" evidence="1">
    <location>
        <begin position="51"/>
        <end position="73"/>
    </location>
</feature>
<gene>
    <name evidence="2" type="ORF">DJ018_05790</name>
</gene>
<evidence type="ECO:0000256" key="1">
    <source>
        <dbReference type="SAM" id="Phobius"/>
    </source>
</evidence>
<proteinExistence type="predicted"/>
<feature type="transmembrane region" description="Helical" evidence="1">
    <location>
        <begin position="85"/>
        <end position="104"/>
    </location>
</feature>
<protein>
    <recommendedName>
        <fullName evidence="4">DUF2306 domain-containing protein</fullName>
    </recommendedName>
</protein>
<organism evidence="2 3">
    <name type="scientific">Phenylobacterium deserti</name>
    <dbReference type="NCBI Taxonomy" id="1914756"/>
    <lineage>
        <taxon>Bacteria</taxon>
        <taxon>Pseudomonadati</taxon>
        <taxon>Pseudomonadota</taxon>
        <taxon>Alphaproteobacteria</taxon>
        <taxon>Caulobacterales</taxon>
        <taxon>Caulobacteraceae</taxon>
        <taxon>Phenylobacterium</taxon>
    </lineage>
</organism>
<keyword evidence="3" id="KW-1185">Reference proteome</keyword>
<dbReference type="Proteomes" id="UP000249725">
    <property type="component" value="Unassembled WGS sequence"/>
</dbReference>
<feature type="transmembrane region" description="Helical" evidence="1">
    <location>
        <begin position="110"/>
        <end position="129"/>
    </location>
</feature>
<keyword evidence="1" id="KW-0812">Transmembrane</keyword>
<comment type="caution">
    <text evidence="2">The sequence shown here is derived from an EMBL/GenBank/DDBJ whole genome shotgun (WGS) entry which is preliminary data.</text>
</comment>
<keyword evidence="1" id="KW-1133">Transmembrane helix</keyword>
<keyword evidence="1" id="KW-0472">Membrane</keyword>
<accession>A0A328AT60</accession>
<evidence type="ECO:0000313" key="3">
    <source>
        <dbReference type="Proteomes" id="UP000249725"/>
    </source>
</evidence>